<comment type="caution">
    <text evidence="2">The sequence shown here is derived from an EMBL/GenBank/DDBJ whole genome shotgun (WGS) entry which is preliminary data.</text>
</comment>
<proteinExistence type="predicted"/>
<organism evidence="2 3">
    <name type="scientific">Vanilla planifolia</name>
    <name type="common">Vanilla</name>
    <dbReference type="NCBI Taxonomy" id="51239"/>
    <lineage>
        <taxon>Eukaryota</taxon>
        <taxon>Viridiplantae</taxon>
        <taxon>Streptophyta</taxon>
        <taxon>Embryophyta</taxon>
        <taxon>Tracheophyta</taxon>
        <taxon>Spermatophyta</taxon>
        <taxon>Magnoliopsida</taxon>
        <taxon>Liliopsida</taxon>
        <taxon>Asparagales</taxon>
        <taxon>Orchidaceae</taxon>
        <taxon>Vanilloideae</taxon>
        <taxon>Vanilleae</taxon>
        <taxon>Vanilla</taxon>
    </lineage>
</organism>
<sequence length="73" mass="7599">MMGTIIVICYGSGVITLFFFAATGAEGHVQSAVPAVLSEKPKSAPGKLRAPGKPKSSRNNKMLETSFPLGHAP</sequence>
<evidence type="ECO:0000313" key="2">
    <source>
        <dbReference type="EMBL" id="KAG0462693.1"/>
    </source>
</evidence>
<reference evidence="2 3" key="1">
    <citation type="journal article" date="2020" name="Nat. Food">
        <title>A phased Vanilla planifolia genome enables genetic improvement of flavour and production.</title>
        <authorList>
            <person name="Hasing T."/>
            <person name="Tang H."/>
            <person name="Brym M."/>
            <person name="Khazi F."/>
            <person name="Huang T."/>
            <person name="Chambers A.H."/>
        </authorList>
    </citation>
    <scope>NUCLEOTIDE SEQUENCE [LARGE SCALE GENOMIC DNA]</scope>
    <source>
        <tissue evidence="2">Leaf</tissue>
    </source>
</reference>
<evidence type="ECO:0000256" key="1">
    <source>
        <dbReference type="SAM" id="MobiDB-lite"/>
    </source>
</evidence>
<protein>
    <submittedName>
        <fullName evidence="2">Uncharacterized protein</fullName>
    </submittedName>
</protein>
<dbReference type="AlphaFoldDB" id="A0A835Q525"/>
<evidence type="ECO:0000313" key="3">
    <source>
        <dbReference type="Proteomes" id="UP000639772"/>
    </source>
</evidence>
<dbReference type="EMBL" id="JADCNM010000011">
    <property type="protein sequence ID" value="KAG0462693.1"/>
    <property type="molecule type" value="Genomic_DNA"/>
</dbReference>
<feature type="region of interest" description="Disordered" evidence="1">
    <location>
        <begin position="40"/>
        <end position="73"/>
    </location>
</feature>
<accession>A0A835Q525</accession>
<gene>
    <name evidence="2" type="ORF">HPP92_021169</name>
</gene>
<name>A0A835Q525_VANPL</name>
<dbReference type="Proteomes" id="UP000639772">
    <property type="component" value="Chromosome 11"/>
</dbReference>